<proteinExistence type="predicted"/>
<evidence type="ECO:0000313" key="1">
    <source>
        <dbReference type="EMBL" id="KAI8522714.1"/>
    </source>
</evidence>
<dbReference type="Proteomes" id="UP001062846">
    <property type="component" value="Chromosome 13"/>
</dbReference>
<sequence>MPSQGERAPMAFLTWKRGIAFLVQERLLGSPSRAQEISSNINDIFGGVLISSF</sequence>
<name>A0ACC0L316_RHOML</name>
<accession>A0ACC0L316</accession>
<organism evidence="1 2">
    <name type="scientific">Rhododendron molle</name>
    <name type="common">Chinese azalea</name>
    <name type="synonym">Azalea mollis</name>
    <dbReference type="NCBI Taxonomy" id="49168"/>
    <lineage>
        <taxon>Eukaryota</taxon>
        <taxon>Viridiplantae</taxon>
        <taxon>Streptophyta</taxon>
        <taxon>Embryophyta</taxon>
        <taxon>Tracheophyta</taxon>
        <taxon>Spermatophyta</taxon>
        <taxon>Magnoliopsida</taxon>
        <taxon>eudicotyledons</taxon>
        <taxon>Gunneridae</taxon>
        <taxon>Pentapetalae</taxon>
        <taxon>asterids</taxon>
        <taxon>Ericales</taxon>
        <taxon>Ericaceae</taxon>
        <taxon>Ericoideae</taxon>
        <taxon>Rhodoreae</taxon>
        <taxon>Rhododendron</taxon>
    </lineage>
</organism>
<gene>
    <name evidence="1" type="ORF">RHMOL_Rhmol13G0018100</name>
</gene>
<evidence type="ECO:0000313" key="2">
    <source>
        <dbReference type="Proteomes" id="UP001062846"/>
    </source>
</evidence>
<comment type="caution">
    <text evidence="1">The sequence shown here is derived from an EMBL/GenBank/DDBJ whole genome shotgun (WGS) entry which is preliminary data.</text>
</comment>
<protein>
    <submittedName>
        <fullName evidence="1">Uncharacterized protein</fullName>
    </submittedName>
</protein>
<keyword evidence="2" id="KW-1185">Reference proteome</keyword>
<reference evidence="1" key="1">
    <citation type="submission" date="2022-02" db="EMBL/GenBank/DDBJ databases">
        <title>Plant Genome Project.</title>
        <authorList>
            <person name="Zhang R.-G."/>
        </authorList>
    </citation>
    <scope>NUCLEOTIDE SEQUENCE</scope>
    <source>
        <strain evidence="1">AT1</strain>
    </source>
</reference>
<dbReference type="EMBL" id="CM046400">
    <property type="protein sequence ID" value="KAI8522714.1"/>
    <property type="molecule type" value="Genomic_DNA"/>
</dbReference>